<sequence length="481" mass="51956">MGGDIPESRAGAEADILSGFPAGIPIYHPSDPKFHELRLLFNLASTNTAHPLAVVRPRDEQELATAVKFCASAGVPMTIRAGGHDLQMRNARSDAVMIDMRELDTVRVVEDDGTQRRHAVIGGGSLIRHVWRTLEAHGLTTPGGWCISVGYAGWAAGGGYGLLGSYYGAGADQILGARVVTPRGEIVDTDDDPELLWALRGAGLGNFGVVLELRVKVYPQPRVLAGLLVFPFAEARQVLGGLEDMYDQGIPSALAAEASTRDFGPAVPAVVVFFHWILDGTEQNAAEGQEYLAKYRALGTVVADTVSQTTTLAFCEVMDTTTPYNTSFYFESVSVSGLSDELIDAIAASPAPEGAYIVIHHAHGKMLANNDDDDDDGGDDNTATAYCLRDRHYVLGLLACRDHPGFTSEEGTARIQNWAEALNREIRDRRKLALGHCYWSFTKNEDCDVVAIYGEEGVARLRALKNKYNPGNAFPGCYPVL</sequence>
<dbReference type="Pfam" id="PF01565">
    <property type="entry name" value="FAD_binding_4"/>
    <property type="match status" value="1"/>
</dbReference>
<dbReference type="RefSeq" id="XP_046014643.1">
    <property type="nucleotide sequence ID" value="XM_046161783.1"/>
</dbReference>
<dbReference type="PANTHER" id="PTHR42973">
    <property type="entry name" value="BINDING OXIDOREDUCTASE, PUTATIVE (AFU_ORTHOLOGUE AFUA_1G17690)-RELATED"/>
    <property type="match status" value="1"/>
</dbReference>
<dbReference type="InterPro" id="IPR016166">
    <property type="entry name" value="FAD-bd_PCMH"/>
</dbReference>
<comment type="similarity">
    <text evidence="1">Belongs to the oxygen-dependent FAD-linked oxidoreductase family.</text>
</comment>
<dbReference type="OrthoDB" id="407275at2759"/>
<dbReference type="GO" id="GO:0071949">
    <property type="term" value="F:FAD binding"/>
    <property type="evidence" value="ECO:0007669"/>
    <property type="project" value="InterPro"/>
</dbReference>
<dbReference type="InterPro" id="IPR016167">
    <property type="entry name" value="FAD-bd_PCMH_sub1"/>
</dbReference>
<keyword evidence="7" id="KW-1185">Reference proteome</keyword>
<dbReference type="InterPro" id="IPR006093">
    <property type="entry name" value="Oxy_OxRdtase_FAD_BS"/>
</dbReference>
<name>A0A9P8YAZ4_9PEZI</name>
<proteinExistence type="inferred from homology"/>
<dbReference type="SUPFAM" id="SSF56176">
    <property type="entry name" value="FAD-binding/transporter-associated domain-like"/>
    <property type="match status" value="1"/>
</dbReference>
<gene>
    <name evidence="6" type="ORF">B0I36DRAFT_405006</name>
</gene>
<dbReference type="Gene3D" id="3.30.43.10">
    <property type="entry name" value="Uridine Diphospho-n-acetylenolpyruvylglucosamine Reductase, domain 2"/>
    <property type="match status" value="1"/>
</dbReference>
<dbReference type="Gene3D" id="3.40.462.20">
    <property type="match status" value="1"/>
</dbReference>
<dbReference type="InterPro" id="IPR016169">
    <property type="entry name" value="FAD-bd_PCMH_sub2"/>
</dbReference>
<accession>A0A9P8YAZ4</accession>
<dbReference type="GO" id="GO:0016491">
    <property type="term" value="F:oxidoreductase activity"/>
    <property type="evidence" value="ECO:0007669"/>
    <property type="project" value="UniProtKB-KW"/>
</dbReference>
<dbReference type="Gene3D" id="3.30.465.10">
    <property type="match status" value="1"/>
</dbReference>
<dbReference type="PROSITE" id="PS51387">
    <property type="entry name" value="FAD_PCMH"/>
    <property type="match status" value="1"/>
</dbReference>
<evidence type="ECO:0000256" key="3">
    <source>
        <dbReference type="ARBA" id="ARBA00022827"/>
    </source>
</evidence>
<dbReference type="PROSITE" id="PS00862">
    <property type="entry name" value="OX2_COVAL_FAD"/>
    <property type="match status" value="1"/>
</dbReference>
<dbReference type="GeneID" id="70191329"/>
<dbReference type="InterPro" id="IPR036318">
    <property type="entry name" value="FAD-bd_PCMH-like_sf"/>
</dbReference>
<dbReference type="AlphaFoldDB" id="A0A9P8YAZ4"/>
<evidence type="ECO:0000313" key="6">
    <source>
        <dbReference type="EMBL" id="KAH7034550.1"/>
    </source>
</evidence>
<evidence type="ECO:0000256" key="4">
    <source>
        <dbReference type="ARBA" id="ARBA00023002"/>
    </source>
</evidence>
<dbReference type="PANTHER" id="PTHR42973:SF7">
    <property type="entry name" value="FAD-BINDING PCMH-TYPE DOMAIN-CONTAINING PROTEIN"/>
    <property type="match status" value="1"/>
</dbReference>
<evidence type="ECO:0000256" key="2">
    <source>
        <dbReference type="ARBA" id="ARBA00022630"/>
    </source>
</evidence>
<feature type="domain" description="FAD-binding PCMH-type" evidence="5">
    <location>
        <begin position="47"/>
        <end position="220"/>
    </location>
</feature>
<dbReference type="EMBL" id="JAGTJQ010000003">
    <property type="protein sequence ID" value="KAH7034550.1"/>
    <property type="molecule type" value="Genomic_DNA"/>
</dbReference>
<dbReference type="InterPro" id="IPR006094">
    <property type="entry name" value="Oxid_FAD_bind_N"/>
</dbReference>
<organism evidence="6 7">
    <name type="scientific">Microdochium trichocladiopsis</name>
    <dbReference type="NCBI Taxonomy" id="1682393"/>
    <lineage>
        <taxon>Eukaryota</taxon>
        <taxon>Fungi</taxon>
        <taxon>Dikarya</taxon>
        <taxon>Ascomycota</taxon>
        <taxon>Pezizomycotina</taxon>
        <taxon>Sordariomycetes</taxon>
        <taxon>Xylariomycetidae</taxon>
        <taxon>Xylariales</taxon>
        <taxon>Microdochiaceae</taxon>
        <taxon>Microdochium</taxon>
    </lineage>
</organism>
<dbReference type="InterPro" id="IPR050416">
    <property type="entry name" value="FAD-linked_Oxidoreductase"/>
</dbReference>
<protein>
    <recommendedName>
        <fullName evidence="5">FAD-binding PCMH-type domain-containing protein</fullName>
    </recommendedName>
</protein>
<evidence type="ECO:0000259" key="5">
    <source>
        <dbReference type="PROSITE" id="PS51387"/>
    </source>
</evidence>
<reference evidence="6" key="1">
    <citation type="journal article" date="2021" name="Nat. Commun.">
        <title>Genetic determinants of endophytism in the Arabidopsis root mycobiome.</title>
        <authorList>
            <person name="Mesny F."/>
            <person name="Miyauchi S."/>
            <person name="Thiergart T."/>
            <person name="Pickel B."/>
            <person name="Atanasova L."/>
            <person name="Karlsson M."/>
            <person name="Huettel B."/>
            <person name="Barry K.W."/>
            <person name="Haridas S."/>
            <person name="Chen C."/>
            <person name="Bauer D."/>
            <person name="Andreopoulos W."/>
            <person name="Pangilinan J."/>
            <person name="LaButti K."/>
            <person name="Riley R."/>
            <person name="Lipzen A."/>
            <person name="Clum A."/>
            <person name="Drula E."/>
            <person name="Henrissat B."/>
            <person name="Kohler A."/>
            <person name="Grigoriev I.V."/>
            <person name="Martin F.M."/>
            <person name="Hacquard S."/>
        </authorList>
    </citation>
    <scope>NUCLEOTIDE SEQUENCE</scope>
    <source>
        <strain evidence="6">MPI-CAGE-CH-0230</strain>
    </source>
</reference>
<comment type="caution">
    <text evidence="6">The sequence shown here is derived from an EMBL/GenBank/DDBJ whole genome shotgun (WGS) entry which is preliminary data.</text>
</comment>
<dbReference type="Proteomes" id="UP000756346">
    <property type="component" value="Unassembled WGS sequence"/>
</dbReference>
<evidence type="ECO:0000256" key="1">
    <source>
        <dbReference type="ARBA" id="ARBA00005466"/>
    </source>
</evidence>
<keyword evidence="4" id="KW-0560">Oxidoreductase</keyword>
<evidence type="ECO:0000313" key="7">
    <source>
        <dbReference type="Proteomes" id="UP000756346"/>
    </source>
</evidence>
<keyword evidence="3" id="KW-0274">FAD</keyword>
<keyword evidence="2" id="KW-0285">Flavoprotein</keyword>